<dbReference type="EMBL" id="KL252453">
    <property type="protein sequence ID" value="KGB42120.1"/>
    <property type="molecule type" value="Genomic_DNA"/>
</dbReference>
<accession>A0A095A465</accession>
<name>A0A095A465_SCHHA</name>
<organism evidence="1">
    <name type="scientific">Schistosoma haematobium</name>
    <name type="common">Blood fluke</name>
    <dbReference type="NCBI Taxonomy" id="6185"/>
    <lineage>
        <taxon>Eukaryota</taxon>
        <taxon>Metazoa</taxon>
        <taxon>Spiralia</taxon>
        <taxon>Lophotrochozoa</taxon>
        <taxon>Platyhelminthes</taxon>
        <taxon>Trematoda</taxon>
        <taxon>Digenea</taxon>
        <taxon>Strigeidida</taxon>
        <taxon>Schistosomatoidea</taxon>
        <taxon>Schistosomatidae</taxon>
        <taxon>Schistosoma</taxon>
    </lineage>
</organism>
<reference evidence="1" key="1">
    <citation type="journal article" date="2012" name="Nat. Genet.">
        <title>Whole-genome sequence of Schistosoma haematobium.</title>
        <authorList>
            <person name="Young N.D."/>
            <person name="Jex A.R."/>
            <person name="Li B."/>
            <person name="Liu S."/>
            <person name="Yang L."/>
            <person name="Xiong Z."/>
            <person name="Li Y."/>
            <person name="Cantacessi C."/>
            <person name="Hall R.S."/>
            <person name="Xu X."/>
            <person name="Chen F."/>
            <person name="Wu X."/>
            <person name="Zerlotini A."/>
            <person name="Oliveira G."/>
            <person name="Hofmann A."/>
            <person name="Zhang G."/>
            <person name="Fang X."/>
            <person name="Kang Y."/>
            <person name="Campbell B.E."/>
            <person name="Loukas A."/>
            <person name="Ranganathan S."/>
            <person name="Rollinson D."/>
            <person name="Rinaldi G."/>
            <person name="Brindley P.J."/>
            <person name="Yang H."/>
            <person name="Wang J."/>
            <person name="Wang J."/>
            <person name="Gasser R.B."/>
        </authorList>
    </citation>
    <scope>NUCLEOTIDE SEQUENCE [LARGE SCALE GENOMIC DNA]</scope>
</reference>
<dbReference type="AlphaFoldDB" id="A0A095A465"/>
<evidence type="ECO:0000313" key="1">
    <source>
        <dbReference type="EMBL" id="KGB42120.1"/>
    </source>
</evidence>
<sequence length="47" mass="5380">MNHHKDWYPTFSNGFSRCSVPMKRIQATPVVIRENNGSQSVTNKVCN</sequence>
<gene>
    <name evidence="1" type="ORF">MS3_10715</name>
</gene>
<proteinExistence type="predicted"/>
<protein>
    <submittedName>
        <fullName evidence="1">Uncharacterized protein</fullName>
    </submittedName>
</protein>